<accession>A0A6F8Z147</accession>
<evidence type="ECO:0000313" key="2">
    <source>
        <dbReference type="Proteomes" id="UP000503011"/>
    </source>
</evidence>
<name>A0A6F8Z147_9ACTN</name>
<keyword evidence="2" id="KW-1185">Reference proteome</keyword>
<dbReference type="Proteomes" id="UP000503011">
    <property type="component" value="Chromosome"/>
</dbReference>
<organism evidence="1 2">
    <name type="scientific">Phytohabitans suffuscus</name>
    <dbReference type="NCBI Taxonomy" id="624315"/>
    <lineage>
        <taxon>Bacteria</taxon>
        <taxon>Bacillati</taxon>
        <taxon>Actinomycetota</taxon>
        <taxon>Actinomycetes</taxon>
        <taxon>Micromonosporales</taxon>
        <taxon>Micromonosporaceae</taxon>
    </lineage>
</organism>
<protein>
    <submittedName>
        <fullName evidence="1">Uncharacterized protein</fullName>
    </submittedName>
</protein>
<sequence>MRMRGSDSWSIGIGSGGQHHNWPLWIRAAEGIDVPAGGVVPGPLDIAPLPAPTLPSAAPLAEGWLGWWRAVLGLSRPTGPDEIARFVELGPPDFAGLAAWPLLREVVVRRFAEADDWHRTRSPAGPLVHPPHTPHLSLFVREIERSLGRRSAPFELEFILLPVRDDKVRPIDGKRFLVPERLYDSPAWFDWLRPVITRLAAGA</sequence>
<reference evidence="1 2" key="2">
    <citation type="submission" date="2020-03" db="EMBL/GenBank/DDBJ databases">
        <authorList>
            <person name="Ichikawa N."/>
            <person name="Kimura A."/>
            <person name="Kitahashi Y."/>
            <person name="Uohara A."/>
        </authorList>
    </citation>
    <scope>NUCLEOTIDE SEQUENCE [LARGE SCALE GENOMIC DNA]</scope>
    <source>
        <strain evidence="1 2">NBRC 105367</strain>
    </source>
</reference>
<dbReference type="EMBL" id="AP022871">
    <property type="protein sequence ID" value="BCB92117.1"/>
    <property type="molecule type" value="Genomic_DNA"/>
</dbReference>
<evidence type="ECO:0000313" key="1">
    <source>
        <dbReference type="EMBL" id="BCB92117.1"/>
    </source>
</evidence>
<dbReference type="AlphaFoldDB" id="A0A6F8Z147"/>
<dbReference type="KEGG" id="psuu:Psuf_094300"/>
<dbReference type="RefSeq" id="WP_173165874.1">
    <property type="nucleotide sequence ID" value="NZ_AP022871.1"/>
</dbReference>
<gene>
    <name evidence="1" type="ORF">Psuf_094300</name>
</gene>
<reference evidence="1 2" key="1">
    <citation type="submission" date="2020-03" db="EMBL/GenBank/DDBJ databases">
        <title>Whole genome shotgun sequence of Phytohabitans suffuscus NBRC 105367.</title>
        <authorList>
            <person name="Komaki H."/>
            <person name="Tamura T."/>
        </authorList>
    </citation>
    <scope>NUCLEOTIDE SEQUENCE [LARGE SCALE GENOMIC DNA]</scope>
    <source>
        <strain evidence="1 2">NBRC 105367</strain>
    </source>
</reference>
<proteinExistence type="predicted"/>